<dbReference type="AlphaFoldDB" id="A0A2P2NU24"/>
<sequence length="37" mass="4423">MLKDKINLEKGTKIHLLLELKRLLTKEYGRWARDLGE</sequence>
<protein>
    <submittedName>
        <fullName evidence="1">Uncharacterized protein</fullName>
    </submittedName>
</protein>
<name>A0A2P2NU24_RHIMU</name>
<accession>A0A2P2NU24</accession>
<dbReference type="EMBL" id="GGEC01065491">
    <property type="protein sequence ID" value="MBX45975.1"/>
    <property type="molecule type" value="Transcribed_RNA"/>
</dbReference>
<organism evidence="1">
    <name type="scientific">Rhizophora mucronata</name>
    <name type="common">Asiatic mangrove</name>
    <dbReference type="NCBI Taxonomy" id="61149"/>
    <lineage>
        <taxon>Eukaryota</taxon>
        <taxon>Viridiplantae</taxon>
        <taxon>Streptophyta</taxon>
        <taxon>Embryophyta</taxon>
        <taxon>Tracheophyta</taxon>
        <taxon>Spermatophyta</taxon>
        <taxon>Magnoliopsida</taxon>
        <taxon>eudicotyledons</taxon>
        <taxon>Gunneridae</taxon>
        <taxon>Pentapetalae</taxon>
        <taxon>rosids</taxon>
        <taxon>fabids</taxon>
        <taxon>Malpighiales</taxon>
        <taxon>Rhizophoraceae</taxon>
        <taxon>Rhizophora</taxon>
    </lineage>
</organism>
<reference evidence="1" key="1">
    <citation type="submission" date="2018-02" db="EMBL/GenBank/DDBJ databases">
        <title>Rhizophora mucronata_Transcriptome.</title>
        <authorList>
            <person name="Meera S.P."/>
            <person name="Sreeshan A."/>
            <person name="Augustine A."/>
        </authorList>
    </citation>
    <scope>NUCLEOTIDE SEQUENCE</scope>
    <source>
        <tissue evidence="1">Leaf</tissue>
    </source>
</reference>
<evidence type="ECO:0000313" key="1">
    <source>
        <dbReference type="EMBL" id="MBX45975.1"/>
    </source>
</evidence>
<proteinExistence type="predicted"/>